<dbReference type="SUPFAM" id="SSF88723">
    <property type="entry name" value="PIN domain-like"/>
    <property type="match status" value="1"/>
</dbReference>
<protein>
    <recommendedName>
        <fullName evidence="3">XPG N-terminal domain-containing protein</fullName>
    </recommendedName>
</protein>
<proteinExistence type="predicted"/>
<name>A0AAV1LG37_9NEOP</name>
<accession>A0AAV1LG37</accession>
<dbReference type="EMBL" id="CAVLGL010000089">
    <property type="protein sequence ID" value="CAK1594036.1"/>
    <property type="molecule type" value="Genomic_DNA"/>
</dbReference>
<gene>
    <name evidence="1" type="ORF">PARMNEM_LOCUS13731</name>
</gene>
<reference evidence="1 2" key="1">
    <citation type="submission" date="2023-11" db="EMBL/GenBank/DDBJ databases">
        <authorList>
            <person name="Hedman E."/>
            <person name="Englund M."/>
            <person name="Stromberg M."/>
            <person name="Nyberg Akerstrom W."/>
            <person name="Nylinder S."/>
            <person name="Jareborg N."/>
            <person name="Kallberg Y."/>
            <person name="Kronander E."/>
        </authorList>
    </citation>
    <scope>NUCLEOTIDE SEQUENCE [LARGE SCALE GENOMIC DNA]</scope>
</reference>
<keyword evidence="2" id="KW-1185">Reference proteome</keyword>
<evidence type="ECO:0000313" key="2">
    <source>
        <dbReference type="Proteomes" id="UP001314205"/>
    </source>
</evidence>
<dbReference type="InterPro" id="IPR029060">
    <property type="entry name" value="PIN-like_dom_sf"/>
</dbReference>
<evidence type="ECO:0008006" key="3">
    <source>
        <dbReference type="Google" id="ProtNLM"/>
    </source>
</evidence>
<dbReference type="Gene3D" id="3.40.50.1010">
    <property type="entry name" value="5'-nuclease"/>
    <property type="match status" value="1"/>
</dbReference>
<dbReference type="AlphaFoldDB" id="A0AAV1LG37"/>
<organism evidence="1 2">
    <name type="scientific">Parnassius mnemosyne</name>
    <name type="common">clouded apollo</name>
    <dbReference type="NCBI Taxonomy" id="213953"/>
    <lineage>
        <taxon>Eukaryota</taxon>
        <taxon>Metazoa</taxon>
        <taxon>Ecdysozoa</taxon>
        <taxon>Arthropoda</taxon>
        <taxon>Hexapoda</taxon>
        <taxon>Insecta</taxon>
        <taxon>Pterygota</taxon>
        <taxon>Neoptera</taxon>
        <taxon>Endopterygota</taxon>
        <taxon>Lepidoptera</taxon>
        <taxon>Glossata</taxon>
        <taxon>Ditrysia</taxon>
        <taxon>Papilionoidea</taxon>
        <taxon>Papilionidae</taxon>
        <taxon>Parnassiinae</taxon>
        <taxon>Parnassini</taxon>
        <taxon>Parnassius</taxon>
        <taxon>Driopa</taxon>
    </lineage>
</organism>
<comment type="caution">
    <text evidence="1">The sequence shown here is derived from an EMBL/GenBank/DDBJ whole genome shotgun (WGS) entry which is preliminary data.</text>
</comment>
<evidence type="ECO:0000313" key="1">
    <source>
        <dbReference type="EMBL" id="CAK1594036.1"/>
    </source>
</evidence>
<sequence>MALFHEGVMRKGKKSSLYDVLPVENNAALDLNQTTNVVNGGFLLHRMKWKPSSNVSSICHQYITYVQKNYGVNCMVVFDGYSDVNSTKRAEQKRRSLTKTSVVNENTIITVQQEHFLANEKNKTRLIQFLTEKMTAAGIETTVATGDADGIIVSFSSSNCCNMLWRISTR</sequence>
<dbReference type="Proteomes" id="UP001314205">
    <property type="component" value="Unassembled WGS sequence"/>
</dbReference>